<dbReference type="Proteomes" id="UP000501076">
    <property type="component" value="Plasmid pFDU301A"/>
</dbReference>
<evidence type="ECO:0000313" key="5">
    <source>
        <dbReference type="EMBL" id="QJX80403.1"/>
    </source>
</evidence>
<dbReference type="PANTHER" id="PTHR46708">
    <property type="entry name" value="TENASCIN"/>
    <property type="match status" value="1"/>
</dbReference>
<feature type="region of interest" description="Disordered" evidence="2">
    <location>
        <begin position="978"/>
        <end position="1006"/>
    </location>
</feature>
<dbReference type="SUPFAM" id="SSF49265">
    <property type="entry name" value="Fibronectin type III"/>
    <property type="match status" value="4"/>
</dbReference>
<feature type="domain" description="Fibronectin type-III" evidence="4">
    <location>
        <begin position="1141"/>
        <end position="1226"/>
    </location>
</feature>
<evidence type="ECO:0000256" key="1">
    <source>
        <dbReference type="ARBA" id="ARBA00022737"/>
    </source>
</evidence>
<feature type="domain" description="Fibronectin type-III" evidence="4">
    <location>
        <begin position="711"/>
        <end position="803"/>
    </location>
</feature>
<accession>A0A6M6DZT2</accession>
<keyword evidence="3" id="KW-1133">Transmembrane helix</keyword>
<dbReference type="InterPro" id="IPR036116">
    <property type="entry name" value="FN3_sf"/>
</dbReference>
<dbReference type="EMBL" id="CP045273">
    <property type="protein sequence ID" value="QJX80403.1"/>
    <property type="molecule type" value="Genomic_DNA"/>
</dbReference>
<keyword evidence="3" id="KW-0812">Transmembrane</keyword>
<sequence length="1270" mass="139618">MTDYVIKQNRFKKRRKFIKKRYITALLAGMYFWAPGINVEASGSGTAEDPFLINSCEELQDVKNHLTSSYKLSENVDCSSVSAFEPFAELPTSVYSGNFDGNNFEIKNLTIKQDAKSASLFGVIDGKVSNLRLENVKIYGYNVSGPLATSTTENAVVDNVIVSGEVKSSGYHAGMIASNSGIIKNSHAYLNIESAGYIGGIAAVNNGVVTDSFSNSTTNQLGTSSQRNGGLVGYNSSAGTILNSYSRSIVKGVGLETGGLVGINYGIIKSSYSNSNITVSGSYAGGFSGSNVGLIESSYAKGSITNTGTTSKCTSGFTADNLSSTTLTGVIRNSFSHTTVNSSGDRVGSFVGCLEKSGADPVILNSYAKGKVTAIGTTKGGLIGYRKTSTGIVTNSFWDKNTTGMSTSPLGTGKTTAELTTKTTYTTLGWDFTDLWDMASGFNSGYPFFKNTLQTPPGLPSGFTVTSKTDRQINLAWDFTNKTTDYELWKDGFLIRQEPNTAYDVTNLEPNTNYQFKLVARNIEGDSIPAIINVKTRLSKPTGVTTAAGDSKIMVKWDKNNDSNISGYNVYRDDVKVNEDPISKEEAEYSVSQLNNYQKYKFTVAAIDTSGEESVMSKAVYDNPIDLTPPEKVTNISASTSDNSITLSWENPLEDFDTVLVYRGEQLLTKTTSEHYTDSNLSTSTNYSYKLVAQDPYGNMSEEVVYTARTKPETPFNIAAEANDKSILIKWSINDSTSVSGFNVYVDGGKQNQYVIPNSTKEFMVNGLRNNQPYTFKVTSIDNENESEPSNEISIAPIDTIPPNPVNNVRFINTEKSIELQWENPLTDFNSVLIYRGEDLIAETTGNTFVDANLESSQLYNYKIMAKDDSGNLSTPFLTSISTRPKIPKGLMGNLVGNNINLNWNKNEESNVKGYNIYINSKKWNAALINQPNQIIPILVTNYSSVFSIKLTAVNNIGGESEKTDPLMFTFTPPIAPSTPLPEKPIPKPQFPPLKKSEKPAPTGLKEPVRNWLLKPNVKVPVTIANLSKTSQEIRVEKPNIKEQPKVCVIREDKKIKCKKQDTDIIVSELKVNSNQLTFNVSSNKKGVLKINGLSNYIYKFDGSTPIKLNEKKLKPNKKYTVSITIEDHTEEFSFYTLANKPVNLNIKNIDANKVKISWDQNKNPQGTKYNLYINKKLVKENLATTSYVLDNKGFKKNYKIRVVALNTENKASEPLVREFEVTSNGIDAFSEKKSIFRDLTINIISVLLVIMVLAIVALTAKKLMKKKRP</sequence>
<keyword evidence="5" id="KW-0614">Plasmid</keyword>
<keyword evidence="3" id="KW-0472">Membrane</keyword>
<organism evidence="5 6">
    <name type="scientific">Priestia megaterium</name>
    <name type="common">Bacillus megaterium</name>
    <dbReference type="NCBI Taxonomy" id="1404"/>
    <lineage>
        <taxon>Bacteria</taxon>
        <taxon>Bacillati</taxon>
        <taxon>Bacillota</taxon>
        <taxon>Bacilli</taxon>
        <taxon>Bacillales</taxon>
        <taxon>Bacillaceae</taxon>
        <taxon>Priestia</taxon>
    </lineage>
</organism>
<evidence type="ECO:0000256" key="3">
    <source>
        <dbReference type="SAM" id="Phobius"/>
    </source>
</evidence>
<feature type="transmembrane region" description="Helical" evidence="3">
    <location>
        <begin position="1240"/>
        <end position="1261"/>
    </location>
</feature>
<evidence type="ECO:0000259" key="4">
    <source>
        <dbReference type="PROSITE" id="PS50853"/>
    </source>
</evidence>
<dbReference type="SMART" id="SM00060">
    <property type="entry name" value="FN3"/>
    <property type="match status" value="6"/>
</dbReference>
<feature type="compositionally biased region" description="Pro residues" evidence="2">
    <location>
        <begin position="978"/>
        <end position="992"/>
    </location>
</feature>
<dbReference type="InterPro" id="IPR013783">
    <property type="entry name" value="Ig-like_fold"/>
</dbReference>
<dbReference type="AlphaFoldDB" id="A0A6M6DZT2"/>
<evidence type="ECO:0000313" key="6">
    <source>
        <dbReference type="Proteomes" id="UP000501076"/>
    </source>
</evidence>
<evidence type="ECO:0000256" key="2">
    <source>
        <dbReference type="SAM" id="MobiDB-lite"/>
    </source>
</evidence>
<dbReference type="InterPro" id="IPR003961">
    <property type="entry name" value="FN3_dom"/>
</dbReference>
<feature type="domain" description="Fibronectin type-III" evidence="4">
    <location>
        <begin position="537"/>
        <end position="631"/>
    </location>
</feature>
<dbReference type="CDD" id="cd00063">
    <property type="entry name" value="FN3"/>
    <property type="match status" value="5"/>
</dbReference>
<dbReference type="InterPro" id="IPR050991">
    <property type="entry name" value="ECM_Regulatory_Proteins"/>
</dbReference>
<dbReference type="Gene3D" id="2.160.20.110">
    <property type="match status" value="2"/>
</dbReference>
<keyword evidence="1" id="KW-0677">Repeat</keyword>
<protein>
    <recommendedName>
        <fullName evidence="4">Fibronectin type-III domain-containing protein</fullName>
    </recommendedName>
</protein>
<dbReference type="RefSeq" id="WP_171778392.1">
    <property type="nucleotide sequence ID" value="NZ_CP045273.1"/>
</dbReference>
<proteinExistence type="predicted"/>
<dbReference type="PANTHER" id="PTHR46708:SF2">
    <property type="entry name" value="FIBRONECTIN TYPE-III DOMAIN-CONTAINING PROTEIN"/>
    <property type="match status" value="1"/>
</dbReference>
<dbReference type="PROSITE" id="PS50853">
    <property type="entry name" value="FN3"/>
    <property type="match status" value="3"/>
</dbReference>
<reference evidence="5 6" key="1">
    <citation type="submission" date="2019-10" db="EMBL/GenBank/DDBJ databases">
        <title>Complete genome sequences for adaption low water activity.</title>
        <authorList>
            <person name="Zhao L."/>
            <person name="Zhong J."/>
        </authorList>
    </citation>
    <scope>NUCLEOTIDE SEQUENCE [LARGE SCALE GENOMIC DNA]</scope>
    <source>
        <strain evidence="5 6">FDU301</strain>
        <plasmid evidence="6">pfdu301a</plasmid>
    </source>
</reference>
<feature type="transmembrane region" description="Helical" evidence="3">
    <location>
        <begin position="21"/>
        <end position="39"/>
    </location>
</feature>
<dbReference type="Gene3D" id="2.60.40.10">
    <property type="entry name" value="Immunoglobulins"/>
    <property type="match status" value="7"/>
</dbReference>
<geneLocation type="plasmid" evidence="6">
    <name>pfdu301a</name>
</geneLocation>
<name>A0A6M6DZT2_PRIMG</name>
<gene>
    <name evidence="5" type="ORF">FDZ14_30415</name>
</gene>
<dbReference type="Pfam" id="PF00041">
    <property type="entry name" value="fn3"/>
    <property type="match status" value="3"/>
</dbReference>